<reference evidence="2" key="1">
    <citation type="submission" date="2021-03" db="EMBL/GenBank/DDBJ databases">
        <title>Draft genome sequence of rust myrtle Austropuccinia psidii MF-1, a brazilian biotype.</title>
        <authorList>
            <person name="Quecine M.C."/>
            <person name="Pachon D.M.R."/>
            <person name="Bonatelli M.L."/>
            <person name="Correr F.H."/>
            <person name="Franceschini L.M."/>
            <person name="Leite T.F."/>
            <person name="Margarido G.R.A."/>
            <person name="Almeida C.A."/>
            <person name="Ferrarezi J.A."/>
            <person name="Labate C.A."/>
        </authorList>
    </citation>
    <scope>NUCLEOTIDE SEQUENCE</scope>
    <source>
        <strain evidence="2">MF-1</strain>
    </source>
</reference>
<evidence type="ECO:0000313" key="2">
    <source>
        <dbReference type="EMBL" id="MBW0584834.1"/>
    </source>
</evidence>
<proteinExistence type="predicted"/>
<name>A0A9Q3KPM4_9BASI</name>
<comment type="caution">
    <text evidence="2">The sequence shown here is derived from an EMBL/GenBank/DDBJ whole genome shotgun (WGS) entry which is preliminary data.</text>
</comment>
<protein>
    <submittedName>
        <fullName evidence="2">Uncharacterized protein</fullName>
    </submittedName>
</protein>
<feature type="non-terminal residue" evidence="2">
    <location>
        <position position="1"/>
    </location>
</feature>
<dbReference type="EMBL" id="AVOT02119174">
    <property type="protein sequence ID" value="MBW0584834.1"/>
    <property type="molecule type" value="Genomic_DNA"/>
</dbReference>
<evidence type="ECO:0000256" key="1">
    <source>
        <dbReference type="SAM" id="Phobius"/>
    </source>
</evidence>
<organism evidence="2 3">
    <name type="scientific">Austropuccinia psidii MF-1</name>
    <dbReference type="NCBI Taxonomy" id="1389203"/>
    <lineage>
        <taxon>Eukaryota</taxon>
        <taxon>Fungi</taxon>
        <taxon>Dikarya</taxon>
        <taxon>Basidiomycota</taxon>
        <taxon>Pucciniomycotina</taxon>
        <taxon>Pucciniomycetes</taxon>
        <taxon>Pucciniales</taxon>
        <taxon>Sphaerophragmiaceae</taxon>
        <taxon>Austropuccinia</taxon>
    </lineage>
</organism>
<keyword evidence="1" id="KW-0472">Membrane</keyword>
<dbReference type="AlphaFoldDB" id="A0A9Q3KPM4"/>
<keyword evidence="1" id="KW-1133">Transmembrane helix</keyword>
<sequence length="187" mass="21470">AWTVRDHLLTLGLNYCFDFFYRIVILGVVGMPEYLGLEQRSQIFTIRSDNFGNVGPVQPNRSPVDQKFSTTKTVKAWTGSSAKTDEQTYVKSKKSVYARSARQYMIWVKNHVLPQKNHTCGRWISKGDWPLPTSLGIGQSRSGPESFGRTNRRLNWERKVIEYGFGTQRKKSTSLRIFKSIIDQADD</sequence>
<dbReference type="Proteomes" id="UP000765509">
    <property type="component" value="Unassembled WGS sequence"/>
</dbReference>
<keyword evidence="3" id="KW-1185">Reference proteome</keyword>
<gene>
    <name evidence="2" type="ORF">O181_124549</name>
</gene>
<keyword evidence="1" id="KW-0812">Transmembrane</keyword>
<accession>A0A9Q3KPM4</accession>
<feature type="transmembrane region" description="Helical" evidence="1">
    <location>
        <begin position="19"/>
        <end position="37"/>
    </location>
</feature>
<evidence type="ECO:0000313" key="3">
    <source>
        <dbReference type="Proteomes" id="UP000765509"/>
    </source>
</evidence>